<proteinExistence type="predicted"/>
<comment type="caution">
    <text evidence="2">The sequence shown here is derived from an EMBL/GenBank/DDBJ whole genome shotgun (WGS) entry which is preliminary data.</text>
</comment>
<feature type="transmembrane region" description="Helical" evidence="1">
    <location>
        <begin position="85"/>
        <end position="106"/>
    </location>
</feature>
<dbReference type="EMBL" id="JACVVD010000004">
    <property type="protein sequence ID" value="MBD0381240.1"/>
    <property type="molecule type" value="Genomic_DNA"/>
</dbReference>
<keyword evidence="3" id="KW-1185">Reference proteome</keyword>
<protein>
    <submittedName>
        <fullName evidence="2">DUF1360 domain-containing protein</fullName>
    </submittedName>
</protein>
<gene>
    <name evidence="2" type="ORF">ICC18_14035</name>
</gene>
<dbReference type="Proteomes" id="UP000650466">
    <property type="component" value="Unassembled WGS sequence"/>
</dbReference>
<sequence>MTPFTFLLLALAVYRLTHFIVFDKLFERVRSQFVKRGFDGQNITFTLQGTGIRRFIGQIINCYWCAGIWVSALFIVGYLTAPTVAFYIAAVLALAAVQSIGETLILKASGMPLEMTPTGPATHEEDGLGVARGFVNAVIITVGIAVIIAGCWYLIHVR</sequence>
<feature type="transmembrane region" description="Helical" evidence="1">
    <location>
        <begin position="134"/>
        <end position="155"/>
    </location>
</feature>
<dbReference type="InterPro" id="IPR010773">
    <property type="entry name" value="Mycophage_PG1_Gp7"/>
</dbReference>
<accession>A0A926KP01</accession>
<name>A0A926KP01_9BACL</name>
<organism evidence="2 3">
    <name type="scientific">Paenibacillus sedimenti</name>
    <dbReference type="NCBI Taxonomy" id="2770274"/>
    <lineage>
        <taxon>Bacteria</taxon>
        <taxon>Bacillati</taxon>
        <taxon>Bacillota</taxon>
        <taxon>Bacilli</taxon>
        <taxon>Bacillales</taxon>
        <taxon>Paenibacillaceae</taxon>
        <taxon>Paenibacillus</taxon>
    </lineage>
</organism>
<keyword evidence="1" id="KW-0812">Transmembrane</keyword>
<evidence type="ECO:0000313" key="2">
    <source>
        <dbReference type="EMBL" id="MBD0381240.1"/>
    </source>
</evidence>
<dbReference type="RefSeq" id="WP_188175032.1">
    <property type="nucleotide sequence ID" value="NZ_JACVVD010000004.1"/>
</dbReference>
<evidence type="ECO:0000256" key="1">
    <source>
        <dbReference type="SAM" id="Phobius"/>
    </source>
</evidence>
<dbReference type="AlphaFoldDB" id="A0A926KP01"/>
<evidence type="ECO:0000313" key="3">
    <source>
        <dbReference type="Proteomes" id="UP000650466"/>
    </source>
</evidence>
<keyword evidence="1" id="KW-0472">Membrane</keyword>
<keyword evidence="1" id="KW-1133">Transmembrane helix</keyword>
<feature type="transmembrane region" description="Helical" evidence="1">
    <location>
        <begin position="60"/>
        <end position="79"/>
    </location>
</feature>
<reference evidence="2" key="1">
    <citation type="submission" date="2020-09" db="EMBL/GenBank/DDBJ databases">
        <title>Draft Genome Sequence of Paenibacillus sp. WST5.</title>
        <authorList>
            <person name="Bao Z."/>
        </authorList>
    </citation>
    <scope>NUCLEOTIDE SEQUENCE</scope>
    <source>
        <strain evidence="2">WST5</strain>
    </source>
</reference>
<dbReference type="Pfam" id="PF07098">
    <property type="entry name" value="DUF1360"/>
    <property type="match status" value="1"/>
</dbReference>